<dbReference type="AlphaFoldDB" id="Q0U4B8"/>
<evidence type="ECO:0000313" key="2">
    <source>
        <dbReference type="EMBL" id="EAT79280.1"/>
    </source>
</evidence>
<dbReference type="InParanoid" id="Q0U4B8"/>
<feature type="region of interest" description="Disordered" evidence="1">
    <location>
        <begin position="141"/>
        <end position="172"/>
    </location>
</feature>
<accession>Q0U4B8</accession>
<dbReference type="HOGENOM" id="CLU_1555811_0_0_1"/>
<proteinExistence type="predicted"/>
<evidence type="ECO:0000313" key="3">
    <source>
        <dbReference type="Proteomes" id="UP000001055"/>
    </source>
</evidence>
<sequence length="172" mass="18955">MPKASVTPGTIRLSARRGADSSIQVALCGRRSMQRWVDARRRTSGAVGLLPRQPVFRHPDIASTLRFGFCICICWCLTTLSPEQNPCLLRFCMGEHLASQQHDARCSQRCPSIKRVLRQGWGPGGHSVIVTVLGGGHEEVGEVPLGKRDHRSSGRQVDRAFSRTPLTTLDRG</sequence>
<protein>
    <submittedName>
        <fullName evidence="2">Uncharacterized protein</fullName>
    </submittedName>
</protein>
<evidence type="ECO:0000256" key="1">
    <source>
        <dbReference type="SAM" id="MobiDB-lite"/>
    </source>
</evidence>
<gene>
    <name evidence="2" type="ORF">SNOG_13396</name>
</gene>
<reference evidence="3" key="1">
    <citation type="journal article" date="2007" name="Plant Cell">
        <title>Dothideomycete-plant interactions illuminated by genome sequencing and EST analysis of the wheat pathogen Stagonospora nodorum.</title>
        <authorList>
            <person name="Hane J.K."/>
            <person name="Lowe R.G."/>
            <person name="Solomon P.S."/>
            <person name="Tan K.C."/>
            <person name="Schoch C.L."/>
            <person name="Spatafora J.W."/>
            <person name="Crous P.W."/>
            <person name="Kodira C."/>
            <person name="Birren B.W."/>
            <person name="Galagan J.E."/>
            <person name="Torriani S.F."/>
            <person name="McDonald B.A."/>
            <person name="Oliver R.P."/>
        </authorList>
    </citation>
    <scope>NUCLEOTIDE SEQUENCE [LARGE SCALE GENOMIC DNA]</scope>
    <source>
        <strain evidence="3">SN15 / ATCC MYA-4574 / FGSC 10173</strain>
    </source>
</reference>
<dbReference type="KEGG" id="pno:SNOG_13396"/>
<name>Q0U4B8_PHANO</name>
<dbReference type="Proteomes" id="UP000001055">
    <property type="component" value="Unassembled WGS sequence"/>
</dbReference>
<dbReference type="EMBL" id="CH445350">
    <property type="protein sequence ID" value="EAT79280.1"/>
    <property type="molecule type" value="Genomic_DNA"/>
</dbReference>
<dbReference type="RefSeq" id="XP_001803608.1">
    <property type="nucleotide sequence ID" value="XM_001803556.1"/>
</dbReference>
<dbReference type="GeneID" id="5980525"/>
<organism evidence="2 3">
    <name type="scientific">Phaeosphaeria nodorum (strain SN15 / ATCC MYA-4574 / FGSC 10173)</name>
    <name type="common">Glume blotch fungus</name>
    <name type="synonym">Parastagonospora nodorum</name>
    <dbReference type="NCBI Taxonomy" id="321614"/>
    <lineage>
        <taxon>Eukaryota</taxon>
        <taxon>Fungi</taxon>
        <taxon>Dikarya</taxon>
        <taxon>Ascomycota</taxon>
        <taxon>Pezizomycotina</taxon>
        <taxon>Dothideomycetes</taxon>
        <taxon>Pleosporomycetidae</taxon>
        <taxon>Pleosporales</taxon>
        <taxon>Pleosporineae</taxon>
        <taxon>Phaeosphaeriaceae</taxon>
        <taxon>Parastagonospora</taxon>
    </lineage>
</organism>